<dbReference type="HOGENOM" id="CLU_1195854_0_0_1"/>
<evidence type="ECO:0000313" key="1">
    <source>
        <dbReference type="EMBL" id="EKC25587.1"/>
    </source>
</evidence>
<accession>K1PNK4</accession>
<dbReference type="Gene3D" id="3.30.70.330">
    <property type="match status" value="1"/>
</dbReference>
<dbReference type="InParanoid" id="K1PNK4"/>
<dbReference type="InterPro" id="IPR035979">
    <property type="entry name" value="RBD_domain_sf"/>
</dbReference>
<sequence length="232" mass="26062">MEELERKKDQDKHVPKFLHSTFTSLCSHQNKVTVSNSNLYTGKINEAQVCVGKSCFSETESPACKTEEIRDKPTGSEGTFDTIRVRLKQPLTQDTLENYFENTRKSGGGDVDSSTIIKGTEKEVEEILITFSESKDAMNCLYKQHMIDKRTLNVQRYDLNDPSLWEMDKALVTGLNPATTEDTLMNFLEAAAGVELIDLVRGAQEDVAIVVFAEKPGTVKRNYSLKLNTARK</sequence>
<dbReference type="EMBL" id="JH816736">
    <property type="protein sequence ID" value="EKC25587.1"/>
    <property type="molecule type" value="Genomic_DNA"/>
</dbReference>
<gene>
    <name evidence="1" type="ORF">CGI_10016058</name>
</gene>
<dbReference type="AlphaFoldDB" id="K1PNK4"/>
<reference evidence="1" key="1">
    <citation type="journal article" date="2012" name="Nature">
        <title>The oyster genome reveals stress adaptation and complexity of shell formation.</title>
        <authorList>
            <person name="Zhang G."/>
            <person name="Fang X."/>
            <person name="Guo X."/>
            <person name="Li L."/>
            <person name="Luo R."/>
            <person name="Xu F."/>
            <person name="Yang P."/>
            <person name="Zhang L."/>
            <person name="Wang X."/>
            <person name="Qi H."/>
            <person name="Xiong Z."/>
            <person name="Que H."/>
            <person name="Xie Y."/>
            <person name="Holland P.W."/>
            <person name="Paps J."/>
            <person name="Zhu Y."/>
            <person name="Wu F."/>
            <person name="Chen Y."/>
            <person name="Wang J."/>
            <person name="Peng C."/>
            <person name="Meng J."/>
            <person name="Yang L."/>
            <person name="Liu J."/>
            <person name="Wen B."/>
            <person name="Zhang N."/>
            <person name="Huang Z."/>
            <person name="Zhu Q."/>
            <person name="Feng Y."/>
            <person name="Mount A."/>
            <person name="Hedgecock D."/>
            <person name="Xu Z."/>
            <person name="Liu Y."/>
            <person name="Domazet-Loso T."/>
            <person name="Du Y."/>
            <person name="Sun X."/>
            <person name="Zhang S."/>
            <person name="Liu B."/>
            <person name="Cheng P."/>
            <person name="Jiang X."/>
            <person name="Li J."/>
            <person name="Fan D."/>
            <person name="Wang W."/>
            <person name="Fu W."/>
            <person name="Wang T."/>
            <person name="Wang B."/>
            <person name="Zhang J."/>
            <person name="Peng Z."/>
            <person name="Li Y."/>
            <person name="Li N."/>
            <person name="Wang J."/>
            <person name="Chen M."/>
            <person name="He Y."/>
            <person name="Tan F."/>
            <person name="Song X."/>
            <person name="Zheng Q."/>
            <person name="Huang R."/>
            <person name="Yang H."/>
            <person name="Du X."/>
            <person name="Chen L."/>
            <person name="Yang M."/>
            <person name="Gaffney P.M."/>
            <person name="Wang S."/>
            <person name="Luo L."/>
            <person name="She Z."/>
            <person name="Ming Y."/>
            <person name="Huang W."/>
            <person name="Zhang S."/>
            <person name="Huang B."/>
            <person name="Zhang Y."/>
            <person name="Qu T."/>
            <person name="Ni P."/>
            <person name="Miao G."/>
            <person name="Wang J."/>
            <person name="Wang Q."/>
            <person name="Steinberg C.E."/>
            <person name="Wang H."/>
            <person name="Li N."/>
            <person name="Qian L."/>
            <person name="Zhang G."/>
            <person name="Li Y."/>
            <person name="Yang H."/>
            <person name="Liu X."/>
            <person name="Wang J."/>
            <person name="Yin Y."/>
            <person name="Wang J."/>
        </authorList>
    </citation>
    <scope>NUCLEOTIDE SEQUENCE [LARGE SCALE GENOMIC DNA]</scope>
    <source>
        <strain evidence="1">05x7-T-G4-1.051#20</strain>
    </source>
</reference>
<dbReference type="GO" id="GO:0003676">
    <property type="term" value="F:nucleic acid binding"/>
    <property type="evidence" value="ECO:0007669"/>
    <property type="project" value="InterPro"/>
</dbReference>
<dbReference type="InterPro" id="IPR012677">
    <property type="entry name" value="Nucleotide-bd_a/b_plait_sf"/>
</dbReference>
<proteinExistence type="predicted"/>
<dbReference type="Pfam" id="PF23085">
    <property type="entry name" value="RRM_PARP14_3"/>
    <property type="match status" value="1"/>
</dbReference>
<dbReference type="SUPFAM" id="SSF54928">
    <property type="entry name" value="RNA-binding domain, RBD"/>
    <property type="match status" value="1"/>
</dbReference>
<organism evidence="1">
    <name type="scientific">Magallana gigas</name>
    <name type="common">Pacific oyster</name>
    <name type="synonym">Crassostrea gigas</name>
    <dbReference type="NCBI Taxonomy" id="29159"/>
    <lineage>
        <taxon>Eukaryota</taxon>
        <taxon>Metazoa</taxon>
        <taxon>Spiralia</taxon>
        <taxon>Lophotrochozoa</taxon>
        <taxon>Mollusca</taxon>
        <taxon>Bivalvia</taxon>
        <taxon>Autobranchia</taxon>
        <taxon>Pteriomorphia</taxon>
        <taxon>Ostreida</taxon>
        <taxon>Ostreoidea</taxon>
        <taxon>Ostreidae</taxon>
        <taxon>Magallana</taxon>
    </lineage>
</organism>
<protein>
    <submittedName>
        <fullName evidence="1">Uncharacterized protein</fullName>
    </submittedName>
</protein>
<name>K1PNK4_MAGGI</name>